<dbReference type="PANTHER" id="PTHR46275:SF1">
    <property type="entry name" value="HEPATOCYTE GROWTH FACTOR-REGULATED TYROSINE KINASE SUBSTRATE"/>
    <property type="match status" value="1"/>
</dbReference>
<dbReference type="GO" id="GO:0043130">
    <property type="term" value="F:ubiquitin binding"/>
    <property type="evidence" value="ECO:0007669"/>
    <property type="project" value="TreeGrafter"/>
</dbReference>
<dbReference type="GO" id="GO:0032456">
    <property type="term" value="P:endocytic recycling"/>
    <property type="evidence" value="ECO:0007669"/>
    <property type="project" value="TreeGrafter"/>
</dbReference>
<reference evidence="2" key="1">
    <citation type="submission" date="2020-11" db="EMBL/GenBank/DDBJ databases">
        <authorList>
            <person name="Tran Van P."/>
        </authorList>
    </citation>
    <scope>NUCLEOTIDE SEQUENCE</scope>
</reference>
<proteinExistence type="predicted"/>
<dbReference type="PANTHER" id="PTHR46275">
    <property type="entry name" value="HEPATOCYTE GROWTH FACTOR-REGULATED TYROSINE KINASE SUBSTRATE"/>
    <property type="match status" value="1"/>
</dbReference>
<dbReference type="Proteomes" id="UP000677054">
    <property type="component" value="Unassembled WGS sequence"/>
</dbReference>
<sequence>RSIYSSLKSIDKEKEDDLPAEYLASSLSKQPQLPATKTEEELREEEELQLALALSQSEAESKDHKQKQMKGVYNSRPAAYSPSFQENNAPEKVDGPESDPELARYLNRSYWEKKNLEHEKDKGS</sequence>
<gene>
    <name evidence="2" type="ORF">DSTB1V02_LOCUS15255</name>
</gene>
<dbReference type="InterPro" id="IPR003903">
    <property type="entry name" value="UIM_dom"/>
</dbReference>
<feature type="compositionally biased region" description="Low complexity" evidence="1">
    <location>
        <begin position="49"/>
        <end position="58"/>
    </location>
</feature>
<feature type="compositionally biased region" description="Polar residues" evidence="1">
    <location>
        <begin position="25"/>
        <end position="35"/>
    </location>
</feature>
<feature type="region of interest" description="Disordered" evidence="1">
    <location>
        <begin position="1"/>
        <end position="101"/>
    </location>
</feature>
<dbReference type="EMBL" id="LR930508">
    <property type="protein sequence ID" value="CAD7255510.1"/>
    <property type="molecule type" value="Genomic_DNA"/>
</dbReference>
<dbReference type="GO" id="GO:0031623">
    <property type="term" value="P:receptor internalization"/>
    <property type="evidence" value="ECO:0007669"/>
    <property type="project" value="TreeGrafter"/>
</dbReference>
<evidence type="ECO:0000313" key="2">
    <source>
        <dbReference type="EMBL" id="CAD7255510.1"/>
    </source>
</evidence>
<accession>A0A7R9AKT7</accession>
<feature type="non-terminal residue" evidence="2">
    <location>
        <position position="1"/>
    </location>
</feature>
<organism evidence="2">
    <name type="scientific">Darwinula stevensoni</name>
    <dbReference type="NCBI Taxonomy" id="69355"/>
    <lineage>
        <taxon>Eukaryota</taxon>
        <taxon>Metazoa</taxon>
        <taxon>Ecdysozoa</taxon>
        <taxon>Arthropoda</taxon>
        <taxon>Crustacea</taxon>
        <taxon>Oligostraca</taxon>
        <taxon>Ostracoda</taxon>
        <taxon>Podocopa</taxon>
        <taxon>Podocopida</taxon>
        <taxon>Darwinulocopina</taxon>
        <taxon>Darwinuloidea</taxon>
        <taxon>Darwinulidae</taxon>
        <taxon>Darwinula</taxon>
    </lineage>
</organism>
<dbReference type="AlphaFoldDB" id="A0A7R9AKT7"/>
<feature type="non-terminal residue" evidence="2">
    <location>
        <position position="124"/>
    </location>
</feature>
<dbReference type="PROSITE" id="PS50330">
    <property type="entry name" value="UIM"/>
    <property type="match status" value="1"/>
</dbReference>
<keyword evidence="3" id="KW-1185">Reference proteome</keyword>
<dbReference type="InterPro" id="IPR017073">
    <property type="entry name" value="HGS/VPS27"/>
</dbReference>
<dbReference type="GO" id="GO:0005769">
    <property type="term" value="C:early endosome"/>
    <property type="evidence" value="ECO:0007669"/>
    <property type="project" value="TreeGrafter"/>
</dbReference>
<name>A0A7R9AKT7_9CRUS</name>
<dbReference type="OrthoDB" id="957735at2759"/>
<evidence type="ECO:0000256" key="1">
    <source>
        <dbReference type="SAM" id="MobiDB-lite"/>
    </source>
</evidence>
<dbReference type="EMBL" id="CAJPEV010030990">
    <property type="protein sequence ID" value="CAG0909172.1"/>
    <property type="molecule type" value="Genomic_DNA"/>
</dbReference>
<evidence type="ECO:0000313" key="3">
    <source>
        <dbReference type="Proteomes" id="UP000677054"/>
    </source>
</evidence>
<protein>
    <submittedName>
        <fullName evidence="2">Uncharacterized protein</fullName>
    </submittedName>
</protein>